<dbReference type="EMBL" id="RCHU02000007">
    <property type="protein sequence ID" value="KAL3583934.1"/>
    <property type="molecule type" value="Genomic_DNA"/>
</dbReference>
<keyword evidence="2" id="KW-1185">Reference proteome</keyword>
<name>A0ACC4BZ35_POPAL</name>
<comment type="caution">
    <text evidence="1">The sequence shown here is derived from an EMBL/GenBank/DDBJ whole genome shotgun (WGS) entry which is preliminary data.</text>
</comment>
<evidence type="ECO:0000313" key="2">
    <source>
        <dbReference type="Proteomes" id="UP000309997"/>
    </source>
</evidence>
<protein>
    <submittedName>
        <fullName evidence="1">Uncharacterized protein</fullName>
    </submittedName>
</protein>
<dbReference type="Proteomes" id="UP000309997">
    <property type="component" value="Unassembled WGS sequence"/>
</dbReference>
<sequence>MRFFNEMRDFGVKPSGIAVASLVTACERSEWMLIEGVQVHGFIVKVGLLSDVFVGTSLVHLYGNYGLAADAMKVFQEMIYKNVVSWTALMVAYVDYGEPSMVMNIYRRMRSEGMSCNDNTMSSVISSCVSLEDELLGYQVLGHVIKYGLETNVSVANSLISMFGYFGSVEEACYVFSGMDEHDTISWNSMIAAYIRNGLCKESLRCFSWMFRVHKEINSTTLSTMLAGCGSVDNLKWGRGIHSLVLKFGWNSNVCASNTLITMYSDAGRCEDAELVFQGMVEKDMISWNSMMACYAQDGNCLDALKLLATMFYMRRGANYVTFTSALAACSDPEFVTEGKILHALVIHIGLHENVIVGNALVTLYAKSGLMIEAKKVFQTMPKRDGVTWNALIGGHADSEEPDEALKAFKLLREEGFQSDEYVQNSLITMYAKCGDLNSSNNIFDSLTSKNASAWNAMMAANAHHGYMEEALKFLLEMRRAGVNVDQFSFSECLAAAAKLAILEEGQQLHGLAVKLGCDSNPFVASATMDMYGKCGEIDDVLRIIPRPIDRSRLSWNILTSSFSRHGFYEKAKETFHEMINLGVKPDHVTFVSLLSACSHGGMVEEGLAYYDSMIKEFACKTHGNLELGRKAVENLLKLDPSDDSAYVLYSNICATTGKWEDVENIRRQMGLNKIKKKPACSWVKMKNKLSLFGMGDQSHPQASEIYAKLEELKKMIKEAGYVPDTSYALQDTDEEQKEHNLWNHSERLALAYGLISSAEGSTLKIFKNLRVCGDCHSVYKFASGILGRKIVLRDPYRFHQFSGGQCSCMEQNRHGMGKQELVHVCLCRKRILNHQKLVNPVFCHQAEMTCLPSGLEPFSGSKSLDTQNQTIALRQRT</sequence>
<reference evidence="1 2" key="1">
    <citation type="journal article" date="2024" name="Plant Biotechnol. J.">
        <title>Genome and CRISPR/Cas9 system of a widespread forest tree (Populus alba) in the world.</title>
        <authorList>
            <person name="Liu Y.J."/>
            <person name="Jiang P.F."/>
            <person name="Han X.M."/>
            <person name="Li X.Y."/>
            <person name="Wang H.M."/>
            <person name="Wang Y.J."/>
            <person name="Wang X.X."/>
            <person name="Zeng Q.Y."/>
        </authorList>
    </citation>
    <scope>NUCLEOTIDE SEQUENCE [LARGE SCALE GENOMIC DNA]</scope>
    <source>
        <strain evidence="2">cv. PAL-ZL1</strain>
    </source>
</reference>
<gene>
    <name evidence="1" type="ORF">D5086_014995</name>
</gene>
<proteinExistence type="predicted"/>
<accession>A0ACC4BZ35</accession>
<evidence type="ECO:0000313" key="1">
    <source>
        <dbReference type="EMBL" id="KAL3583934.1"/>
    </source>
</evidence>
<organism evidence="1 2">
    <name type="scientific">Populus alba</name>
    <name type="common">White poplar</name>
    <dbReference type="NCBI Taxonomy" id="43335"/>
    <lineage>
        <taxon>Eukaryota</taxon>
        <taxon>Viridiplantae</taxon>
        <taxon>Streptophyta</taxon>
        <taxon>Embryophyta</taxon>
        <taxon>Tracheophyta</taxon>
        <taxon>Spermatophyta</taxon>
        <taxon>Magnoliopsida</taxon>
        <taxon>eudicotyledons</taxon>
        <taxon>Gunneridae</taxon>
        <taxon>Pentapetalae</taxon>
        <taxon>rosids</taxon>
        <taxon>fabids</taxon>
        <taxon>Malpighiales</taxon>
        <taxon>Salicaceae</taxon>
        <taxon>Saliceae</taxon>
        <taxon>Populus</taxon>
    </lineage>
</organism>